<proteinExistence type="evidence at transcript level"/>
<dbReference type="AlphaFoldDB" id="I3S144"/>
<dbReference type="ExpressionAtlas" id="I3S144">
    <property type="expression patterns" value="differential"/>
</dbReference>
<protein>
    <submittedName>
        <fullName evidence="1">Uncharacterized protein</fullName>
    </submittedName>
</protein>
<accession>I3S144</accession>
<dbReference type="EMBL" id="BT134191">
    <property type="protein sequence ID" value="AFK33986.1"/>
    <property type="molecule type" value="mRNA"/>
</dbReference>
<organism evidence="1">
    <name type="scientific">Medicago truncatula</name>
    <name type="common">Barrel medic</name>
    <name type="synonym">Medicago tribuloides</name>
    <dbReference type="NCBI Taxonomy" id="3880"/>
    <lineage>
        <taxon>Eukaryota</taxon>
        <taxon>Viridiplantae</taxon>
        <taxon>Streptophyta</taxon>
        <taxon>Embryophyta</taxon>
        <taxon>Tracheophyta</taxon>
        <taxon>Spermatophyta</taxon>
        <taxon>Magnoliopsida</taxon>
        <taxon>eudicotyledons</taxon>
        <taxon>Gunneridae</taxon>
        <taxon>Pentapetalae</taxon>
        <taxon>rosids</taxon>
        <taxon>fabids</taxon>
        <taxon>Fabales</taxon>
        <taxon>Fabaceae</taxon>
        <taxon>Papilionoideae</taxon>
        <taxon>50 kb inversion clade</taxon>
        <taxon>NPAAA clade</taxon>
        <taxon>Hologalegina</taxon>
        <taxon>IRL clade</taxon>
        <taxon>Trifolieae</taxon>
        <taxon>Medicago</taxon>
    </lineage>
</organism>
<sequence length="75" mass="8592">MEFGELEWLSDAGLFNDQFPQEGLAAAEVPQLPVMHASSVYPYKASKSYMSYKKPRIEVRHEDDDDEHFMVPDLG</sequence>
<evidence type="ECO:0000313" key="1">
    <source>
        <dbReference type="EMBL" id="AFK33986.1"/>
    </source>
</evidence>
<reference evidence="1" key="1">
    <citation type="submission" date="2012-05" db="EMBL/GenBank/DDBJ databases">
        <authorList>
            <person name="Krishnakumar V."/>
            <person name="Cheung F."/>
            <person name="Xiao Y."/>
            <person name="Chan A."/>
            <person name="Moskal W.A."/>
            <person name="Town C.D."/>
        </authorList>
    </citation>
    <scope>NUCLEOTIDE SEQUENCE</scope>
</reference>
<name>I3S144_MEDTR</name>